<dbReference type="AlphaFoldDB" id="V5C2R6"/>
<protein>
    <submittedName>
        <fullName evidence="1">Uncharacterized protein</fullName>
    </submittedName>
</protein>
<accession>V5C2R6</accession>
<reference evidence="1 2" key="1">
    <citation type="journal article" date="2013" name="Genome Announc.">
        <title>Draft Genome Sequence of the Methanotrophic Gammaproteobacterium Methyloglobulus morosus DSM 22980 Strain KoM1.</title>
        <authorList>
            <person name="Poehlein A."/>
            <person name="Deutzmann J.S."/>
            <person name="Daniel R."/>
            <person name="Simeonova D.D."/>
        </authorList>
    </citation>
    <scope>NUCLEOTIDE SEQUENCE [LARGE SCALE GENOMIC DNA]</scope>
    <source>
        <strain evidence="1 2">KoM1</strain>
    </source>
</reference>
<evidence type="ECO:0000313" key="1">
    <source>
        <dbReference type="EMBL" id="ESS72752.1"/>
    </source>
</evidence>
<evidence type="ECO:0000313" key="2">
    <source>
        <dbReference type="Proteomes" id="UP000017842"/>
    </source>
</evidence>
<dbReference type="EMBL" id="AYLO01000046">
    <property type="protein sequence ID" value="ESS72752.1"/>
    <property type="molecule type" value="Genomic_DNA"/>
</dbReference>
<organism evidence="1 2">
    <name type="scientific">Methyloglobulus morosus KoM1</name>
    <dbReference type="NCBI Taxonomy" id="1116472"/>
    <lineage>
        <taxon>Bacteria</taxon>
        <taxon>Pseudomonadati</taxon>
        <taxon>Pseudomonadota</taxon>
        <taxon>Gammaproteobacteria</taxon>
        <taxon>Methylococcales</taxon>
        <taxon>Methylococcaceae</taxon>
        <taxon>Methyloglobulus</taxon>
    </lineage>
</organism>
<gene>
    <name evidence="1" type="ORF">MGMO_47c00200</name>
</gene>
<dbReference type="Proteomes" id="UP000017842">
    <property type="component" value="Unassembled WGS sequence"/>
</dbReference>
<comment type="caution">
    <text evidence="1">The sequence shown here is derived from an EMBL/GenBank/DDBJ whole genome shotgun (WGS) entry which is preliminary data.</text>
</comment>
<dbReference type="STRING" id="1116472.MGMO_47c00200"/>
<name>V5C2R6_9GAMM</name>
<dbReference type="RefSeq" id="WP_023494251.1">
    <property type="nucleotide sequence ID" value="NZ_AYLO01000046.1"/>
</dbReference>
<sequence length="113" mass="12577">MFHDATITDQDVAIIEMGGNSAEKIPPIDFSIMISYNGDGKKAELLINGEPACFKTTKGEPVELTDFIVVSLKMPERHMNNFPEEFDEQSIRILNALNWCKVGGKWVTCKGPC</sequence>
<keyword evidence="2" id="KW-1185">Reference proteome</keyword>
<proteinExistence type="predicted"/>